<reference evidence="15 16" key="1">
    <citation type="submission" date="2016-11" db="EMBL/GenBank/DDBJ databases">
        <title>The macronuclear genome of Stentor coeruleus: a giant cell with tiny introns.</title>
        <authorList>
            <person name="Slabodnick M."/>
            <person name="Ruby J.G."/>
            <person name="Reiff S.B."/>
            <person name="Swart E.C."/>
            <person name="Gosai S."/>
            <person name="Prabakaran S."/>
            <person name="Witkowska E."/>
            <person name="Larue G.E."/>
            <person name="Fisher S."/>
            <person name="Freeman R.M."/>
            <person name="Gunawardena J."/>
            <person name="Chu W."/>
            <person name="Stover N.A."/>
            <person name="Gregory B.D."/>
            <person name="Nowacki M."/>
            <person name="Derisi J."/>
            <person name="Roy S.W."/>
            <person name="Marshall W.F."/>
            <person name="Sood P."/>
        </authorList>
    </citation>
    <scope>NUCLEOTIDE SEQUENCE [LARGE SCALE GENOMIC DNA]</scope>
    <source>
        <strain evidence="15">WM001</strain>
    </source>
</reference>
<keyword evidence="7" id="KW-0276">Fatty acid metabolism</keyword>
<protein>
    <recommendedName>
        <fullName evidence="13">Acyl carrier protein</fullName>
    </recommendedName>
</protein>
<evidence type="ECO:0000313" key="16">
    <source>
        <dbReference type="Proteomes" id="UP000187209"/>
    </source>
</evidence>
<evidence type="ECO:0000256" key="6">
    <source>
        <dbReference type="ARBA" id="ARBA00022553"/>
    </source>
</evidence>
<dbReference type="OrthoDB" id="448946at2759"/>
<dbReference type="GO" id="GO:0000036">
    <property type="term" value="F:acyl carrier activity"/>
    <property type="evidence" value="ECO:0007669"/>
    <property type="project" value="TreeGrafter"/>
</dbReference>
<comment type="caution">
    <text evidence="15">The sequence shown here is derived from an EMBL/GenBank/DDBJ whole genome shotgun (WGS) entry which is preliminary data.</text>
</comment>
<keyword evidence="8" id="KW-0809">Transit peptide</keyword>
<keyword evidence="11" id="KW-0496">Mitochondrion</keyword>
<evidence type="ECO:0000256" key="4">
    <source>
        <dbReference type="ARBA" id="ARBA00022450"/>
    </source>
</evidence>
<dbReference type="SUPFAM" id="SSF47336">
    <property type="entry name" value="ACP-like"/>
    <property type="match status" value="1"/>
</dbReference>
<proteinExistence type="inferred from homology"/>
<keyword evidence="3" id="KW-0813">Transport</keyword>
<dbReference type="InterPro" id="IPR003231">
    <property type="entry name" value="ACP"/>
</dbReference>
<feature type="domain" description="Carrier" evidence="14">
    <location>
        <begin position="12"/>
        <end position="86"/>
    </location>
</feature>
<dbReference type="PROSITE" id="PS00012">
    <property type="entry name" value="PHOSPHOPANTETHEINE"/>
    <property type="match status" value="1"/>
</dbReference>
<name>A0A1R2CM02_9CILI</name>
<keyword evidence="4 13" id="KW-0596">Phosphopantetheine</keyword>
<dbReference type="PANTHER" id="PTHR20863:SF28">
    <property type="entry name" value="ACYL CARRIER PROTEIN, MITOCHONDRIAL"/>
    <property type="match status" value="1"/>
</dbReference>
<keyword evidence="16" id="KW-1185">Reference proteome</keyword>
<evidence type="ECO:0000313" key="15">
    <source>
        <dbReference type="EMBL" id="OMJ90053.1"/>
    </source>
</evidence>
<dbReference type="InterPro" id="IPR006162">
    <property type="entry name" value="Ppantetheine_attach_site"/>
</dbReference>
<dbReference type="PANTHER" id="PTHR20863">
    <property type="entry name" value="ACYL CARRIER PROTEIN"/>
    <property type="match status" value="1"/>
</dbReference>
<keyword evidence="6" id="KW-0597">Phosphoprotein</keyword>
<evidence type="ECO:0000256" key="13">
    <source>
        <dbReference type="RuleBase" id="RU000722"/>
    </source>
</evidence>
<dbReference type="GO" id="GO:0005739">
    <property type="term" value="C:mitochondrion"/>
    <property type="evidence" value="ECO:0007669"/>
    <property type="project" value="UniProtKB-SubCell"/>
</dbReference>
<keyword evidence="10" id="KW-0443">Lipid metabolism</keyword>
<gene>
    <name evidence="15" type="ORF">SteCoe_7631</name>
</gene>
<evidence type="ECO:0000256" key="2">
    <source>
        <dbReference type="ARBA" id="ARBA00010930"/>
    </source>
</evidence>
<dbReference type="EMBL" id="MPUH01000111">
    <property type="protein sequence ID" value="OMJ90053.1"/>
    <property type="molecule type" value="Genomic_DNA"/>
</dbReference>
<dbReference type="Gene3D" id="1.10.1200.10">
    <property type="entry name" value="ACP-like"/>
    <property type="match status" value="1"/>
</dbReference>
<dbReference type="InterPro" id="IPR009081">
    <property type="entry name" value="PP-bd_ACP"/>
</dbReference>
<evidence type="ECO:0000256" key="1">
    <source>
        <dbReference type="ARBA" id="ARBA00004173"/>
    </source>
</evidence>
<keyword evidence="5 13" id="KW-0444">Lipid biosynthesis</keyword>
<comment type="subcellular location">
    <subcellularLocation>
        <location evidence="1">Mitochondrion</location>
    </subcellularLocation>
</comment>
<keyword evidence="9" id="KW-0249">Electron transport</keyword>
<organism evidence="15 16">
    <name type="scientific">Stentor coeruleus</name>
    <dbReference type="NCBI Taxonomy" id="5963"/>
    <lineage>
        <taxon>Eukaryota</taxon>
        <taxon>Sar</taxon>
        <taxon>Alveolata</taxon>
        <taxon>Ciliophora</taxon>
        <taxon>Postciliodesmatophora</taxon>
        <taxon>Heterotrichea</taxon>
        <taxon>Heterotrichida</taxon>
        <taxon>Stentoridae</taxon>
        <taxon>Stentor</taxon>
    </lineage>
</organism>
<evidence type="ECO:0000259" key="14">
    <source>
        <dbReference type="PROSITE" id="PS50075"/>
    </source>
</evidence>
<comment type="similarity">
    <text evidence="2">Belongs to the acyl carrier protein (ACP) family.</text>
</comment>
<dbReference type="Proteomes" id="UP000187209">
    <property type="component" value="Unassembled WGS sequence"/>
</dbReference>
<keyword evidence="12 13" id="KW-0275">Fatty acid biosynthesis</keyword>
<evidence type="ECO:0000256" key="5">
    <source>
        <dbReference type="ARBA" id="ARBA00022516"/>
    </source>
</evidence>
<evidence type="ECO:0000256" key="8">
    <source>
        <dbReference type="ARBA" id="ARBA00022946"/>
    </source>
</evidence>
<dbReference type="InterPro" id="IPR036736">
    <property type="entry name" value="ACP-like_sf"/>
</dbReference>
<evidence type="ECO:0000256" key="7">
    <source>
        <dbReference type="ARBA" id="ARBA00022832"/>
    </source>
</evidence>
<dbReference type="AlphaFoldDB" id="A0A1R2CM02"/>
<sequence>MWRFLIRKFSTSEMEFKVTEILKRFNTVDSSKITPTATFKEIGLDSLDSVEAIVAMEEILGIELSDEDALKINTIQEAINIFSKNPKN</sequence>
<dbReference type="Pfam" id="PF00550">
    <property type="entry name" value="PP-binding"/>
    <property type="match status" value="1"/>
</dbReference>
<evidence type="ECO:0000256" key="9">
    <source>
        <dbReference type="ARBA" id="ARBA00022982"/>
    </source>
</evidence>
<evidence type="ECO:0000256" key="10">
    <source>
        <dbReference type="ARBA" id="ARBA00023098"/>
    </source>
</evidence>
<evidence type="ECO:0000256" key="12">
    <source>
        <dbReference type="ARBA" id="ARBA00023160"/>
    </source>
</evidence>
<comment type="function">
    <text evidence="13">Carrier of the growing fatty acid chain in fatty acid biosynthesis.</text>
</comment>
<accession>A0A1R2CM02</accession>
<evidence type="ECO:0000256" key="11">
    <source>
        <dbReference type="ARBA" id="ARBA00023128"/>
    </source>
</evidence>
<evidence type="ECO:0000256" key="3">
    <source>
        <dbReference type="ARBA" id="ARBA00022448"/>
    </source>
</evidence>
<dbReference type="HAMAP" id="MF_01217">
    <property type="entry name" value="Acyl_carrier"/>
    <property type="match status" value="1"/>
</dbReference>
<dbReference type="PROSITE" id="PS50075">
    <property type="entry name" value="CARRIER"/>
    <property type="match status" value="1"/>
</dbReference>
<dbReference type="GO" id="GO:0000035">
    <property type="term" value="F:acyl binding"/>
    <property type="evidence" value="ECO:0007669"/>
    <property type="project" value="TreeGrafter"/>
</dbReference>